<gene>
    <name evidence="3" type="ORF">ECPE_LOCUS8937</name>
</gene>
<keyword evidence="4" id="KW-1185">Reference proteome</keyword>
<feature type="compositionally biased region" description="Basic residues" evidence="1">
    <location>
        <begin position="365"/>
        <end position="377"/>
    </location>
</feature>
<feature type="compositionally biased region" description="Polar residues" evidence="1">
    <location>
        <begin position="281"/>
        <end position="291"/>
    </location>
</feature>
<feature type="compositionally biased region" description="Polar residues" evidence="1">
    <location>
        <begin position="310"/>
        <end position="324"/>
    </location>
</feature>
<feature type="transmembrane region" description="Helical" evidence="2">
    <location>
        <begin position="381"/>
        <end position="397"/>
    </location>
</feature>
<sequence>MFLDWWRKVRRNMPTDHVSRPEAEKVNKIAQSSLPLWLIILMRTATTSCFLALICGPVLNKFENQLCLVRETRKQSIADRAFALFLTPKSLRPIMFSLCPQFSHYATICVLPDTGIFAFSLLLFVLQLFFIITRVYDKPKSSHKLSRAHFEVSVLLMDAIVSLFALGTLVPVIPNVLAHAGLSHPMYHGRAPPIYLILLVLGLLLAASAMAGLKVWLSSCSNDWRGQRRALVQAWPDCNGSYISRTSLSGCATSISGQLSPKSTGCRSSSPFSELSDLSRKATQTAVSETGSSPSRPVFRPSVLTWPPESRNTPWTPSFTTEPRLSSKIASDASGSDDDSLITSVSQLRASPSRSATRSASTGARKTRSGHRRHRRHRKRAGLLRFCLSFLFGRLDTWKDVLDELTCLLNALLIGVIIYGIFRVLLMVKDSF</sequence>
<reference evidence="5" key="1">
    <citation type="submission" date="2016-06" db="UniProtKB">
        <authorList>
            <consortium name="WormBaseParasite"/>
        </authorList>
    </citation>
    <scope>IDENTIFICATION</scope>
</reference>
<feature type="transmembrane region" description="Helical" evidence="2">
    <location>
        <begin position="409"/>
        <end position="428"/>
    </location>
</feature>
<accession>A0A183APQ2</accession>
<feature type="compositionally biased region" description="Low complexity" evidence="1">
    <location>
        <begin position="349"/>
        <end position="364"/>
    </location>
</feature>
<evidence type="ECO:0000313" key="3">
    <source>
        <dbReference type="EMBL" id="VDP84449.1"/>
    </source>
</evidence>
<evidence type="ECO:0000313" key="4">
    <source>
        <dbReference type="Proteomes" id="UP000272942"/>
    </source>
</evidence>
<proteinExistence type="predicted"/>
<feature type="region of interest" description="Disordered" evidence="1">
    <location>
        <begin position="256"/>
        <end position="377"/>
    </location>
</feature>
<keyword evidence="2" id="KW-0472">Membrane</keyword>
<dbReference type="OrthoDB" id="5966927at2759"/>
<evidence type="ECO:0000313" key="5">
    <source>
        <dbReference type="WBParaSite" id="ECPE_0000896501-mRNA-1"/>
    </source>
</evidence>
<feature type="transmembrane region" description="Helical" evidence="2">
    <location>
        <begin position="115"/>
        <end position="136"/>
    </location>
</feature>
<evidence type="ECO:0000256" key="2">
    <source>
        <dbReference type="SAM" id="Phobius"/>
    </source>
</evidence>
<name>A0A183APQ2_9TREM</name>
<dbReference type="WBParaSite" id="ECPE_0000896501-mRNA-1">
    <property type="protein sequence ID" value="ECPE_0000896501-mRNA-1"/>
    <property type="gene ID" value="ECPE_0000896501"/>
</dbReference>
<protein>
    <submittedName>
        <fullName evidence="3 5">Uncharacterized protein</fullName>
    </submittedName>
</protein>
<dbReference type="Proteomes" id="UP000272942">
    <property type="component" value="Unassembled WGS sequence"/>
</dbReference>
<reference evidence="3 4" key="2">
    <citation type="submission" date="2018-11" db="EMBL/GenBank/DDBJ databases">
        <authorList>
            <consortium name="Pathogen Informatics"/>
        </authorList>
    </citation>
    <scope>NUCLEOTIDE SEQUENCE [LARGE SCALE GENOMIC DNA]</scope>
    <source>
        <strain evidence="3 4">Egypt</strain>
    </source>
</reference>
<keyword evidence="2" id="KW-1133">Transmembrane helix</keyword>
<feature type="transmembrane region" description="Helical" evidence="2">
    <location>
        <begin position="193"/>
        <end position="217"/>
    </location>
</feature>
<feature type="transmembrane region" description="Helical" evidence="2">
    <location>
        <begin position="148"/>
        <end position="173"/>
    </location>
</feature>
<dbReference type="EMBL" id="UZAN01046668">
    <property type="protein sequence ID" value="VDP84449.1"/>
    <property type="molecule type" value="Genomic_DNA"/>
</dbReference>
<evidence type="ECO:0000256" key="1">
    <source>
        <dbReference type="SAM" id="MobiDB-lite"/>
    </source>
</evidence>
<feature type="transmembrane region" description="Helical" evidence="2">
    <location>
        <begin position="36"/>
        <end position="60"/>
    </location>
</feature>
<dbReference type="AlphaFoldDB" id="A0A183APQ2"/>
<feature type="compositionally biased region" description="Polar residues" evidence="1">
    <location>
        <begin position="256"/>
        <end position="267"/>
    </location>
</feature>
<keyword evidence="2" id="KW-0812">Transmembrane</keyword>
<feature type="compositionally biased region" description="Low complexity" evidence="1">
    <location>
        <begin position="292"/>
        <end position="303"/>
    </location>
</feature>
<organism evidence="5">
    <name type="scientific">Echinostoma caproni</name>
    <dbReference type="NCBI Taxonomy" id="27848"/>
    <lineage>
        <taxon>Eukaryota</taxon>
        <taxon>Metazoa</taxon>
        <taxon>Spiralia</taxon>
        <taxon>Lophotrochozoa</taxon>
        <taxon>Platyhelminthes</taxon>
        <taxon>Trematoda</taxon>
        <taxon>Digenea</taxon>
        <taxon>Plagiorchiida</taxon>
        <taxon>Echinostomata</taxon>
        <taxon>Echinostomatoidea</taxon>
        <taxon>Echinostomatidae</taxon>
        <taxon>Echinostoma</taxon>
    </lineage>
</organism>